<dbReference type="Gene3D" id="1.20.120.1630">
    <property type="match status" value="1"/>
</dbReference>
<dbReference type="EC" id="2.1.1.100" evidence="3 10"/>
<dbReference type="AlphaFoldDB" id="A0A367KY06"/>
<feature type="transmembrane region" description="Helical" evidence="10">
    <location>
        <begin position="111"/>
        <end position="135"/>
    </location>
</feature>
<dbReference type="InterPro" id="IPR007269">
    <property type="entry name" value="ICMT_MeTrfase"/>
</dbReference>
<dbReference type="PROSITE" id="PS51564">
    <property type="entry name" value="SAM_ICMT"/>
    <property type="match status" value="1"/>
</dbReference>
<keyword evidence="8 10" id="KW-1133">Transmembrane helix</keyword>
<dbReference type="GO" id="GO:0005789">
    <property type="term" value="C:endoplasmic reticulum membrane"/>
    <property type="evidence" value="ECO:0007669"/>
    <property type="project" value="UniProtKB-SubCell"/>
</dbReference>
<dbReference type="PANTHER" id="PTHR12714">
    <property type="entry name" value="PROTEIN-S ISOPRENYLCYSTEINE O-METHYLTRANSFERASE"/>
    <property type="match status" value="1"/>
</dbReference>
<evidence type="ECO:0000256" key="6">
    <source>
        <dbReference type="ARBA" id="ARBA00022691"/>
    </source>
</evidence>
<dbReference type="EMBL" id="PJQM01000092">
    <property type="protein sequence ID" value="RCI06762.1"/>
    <property type="molecule type" value="Genomic_DNA"/>
</dbReference>
<keyword evidence="6 10" id="KW-0949">S-adenosyl-L-methionine</keyword>
<dbReference type="GO" id="GO:0004671">
    <property type="term" value="F:protein C-terminal S-isoprenylcysteine carboxyl O-methyltransferase activity"/>
    <property type="evidence" value="ECO:0007669"/>
    <property type="project" value="UniProtKB-EC"/>
</dbReference>
<gene>
    <name evidence="11" type="ORF">CU098_013769</name>
</gene>
<evidence type="ECO:0000313" key="11">
    <source>
        <dbReference type="EMBL" id="RCI06762.1"/>
    </source>
</evidence>
<evidence type="ECO:0000256" key="1">
    <source>
        <dbReference type="ARBA" id="ARBA00004141"/>
    </source>
</evidence>
<dbReference type="PANTHER" id="PTHR12714:SF9">
    <property type="entry name" value="PROTEIN-S-ISOPRENYLCYSTEINE O-METHYLTRANSFERASE"/>
    <property type="match status" value="1"/>
</dbReference>
<comment type="catalytic activity">
    <reaction evidence="10">
        <text>[protein]-C-terminal S-[(2E,6E)-farnesyl]-L-cysteine + S-adenosyl-L-methionine = [protein]-C-terminal S-[(2E,6E)-farnesyl]-L-cysteine methyl ester + S-adenosyl-L-homocysteine</text>
        <dbReference type="Rhea" id="RHEA:21672"/>
        <dbReference type="Rhea" id="RHEA-COMP:12125"/>
        <dbReference type="Rhea" id="RHEA-COMP:12126"/>
        <dbReference type="ChEBI" id="CHEBI:57856"/>
        <dbReference type="ChEBI" id="CHEBI:59789"/>
        <dbReference type="ChEBI" id="CHEBI:90510"/>
        <dbReference type="ChEBI" id="CHEBI:90511"/>
        <dbReference type="EC" id="2.1.1.100"/>
    </reaction>
</comment>
<comment type="caution">
    <text evidence="11">The sequence shown here is derived from an EMBL/GenBank/DDBJ whole genome shotgun (WGS) entry which is preliminary data.</text>
</comment>
<evidence type="ECO:0000313" key="12">
    <source>
        <dbReference type="Proteomes" id="UP000253551"/>
    </source>
</evidence>
<comment type="caution">
    <text evidence="10">Lacks conserved residue(s) required for the propagation of feature annotation.</text>
</comment>
<evidence type="ECO:0000256" key="8">
    <source>
        <dbReference type="ARBA" id="ARBA00022989"/>
    </source>
</evidence>
<feature type="transmembrane region" description="Helical" evidence="10">
    <location>
        <begin position="53"/>
        <end position="74"/>
    </location>
</feature>
<keyword evidence="9 10" id="KW-0472">Membrane</keyword>
<evidence type="ECO:0000256" key="7">
    <source>
        <dbReference type="ARBA" id="ARBA00022692"/>
    </source>
</evidence>
<name>A0A367KY06_RHIST</name>
<protein>
    <recommendedName>
        <fullName evidence="3 10">Protein-S-isoprenylcysteine O-methyltransferase</fullName>
        <ecNumber evidence="3 10">2.1.1.100</ecNumber>
    </recommendedName>
</protein>
<evidence type="ECO:0000256" key="9">
    <source>
        <dbReference type="ARBA" id="ARBA00023136"/>
    </source>
</evidence>
<keyword evidence="5" id="KW-0808">Transferase</keyword>
<dbReference type="InterPro" id="IPR025770">
    <property type="entry name" value="PPMT_MeTrfase"/>
</dbReference>
<dbReference type="GO" id="GO:0032259">
    <property type="term" value="P:methylation"/>
    <property type="evidence" value="ECO:0007669"/>
    <property type="project" value="UniProtKB-KW"/>
</dbReference>
<evidence type="ECO:0000256" key="2">
    <source>
        <dbReference type="ARBA" id="ARBA00009140"/>
    </source>
</evidence>
<sequence>MEYISTALFNPNTLTLDSYLINHGRQYHAAHSIAFLEFFIEYHFFPTWKRFNYISYLGLVLVIVGQACRTIAMFSAKHNFSHYIADYKERDHVLVKHGIYKIMRHPSYFGFFWWALGCQLLLSNPICFAGFIVVLQKFFSDRIAYEELTLQRFFGQEWTEYKAKTSTLMPFI</sequence>
<organism evidence="11 12">
    <name type="scientific">Rhizopus stolonifer</name>
    <name type="common">Rhizopus nigricans</name>
    <dbReference type="NCBI Taxonomy" id="4846"/>
    <lineage>
        <taxon>Eukaryota</taxon>
        <taxon>Fungi</taxon>
        <taxon>Fungi incertae sedis</taxon>
        <taxon>Mucoromycota</taxon>
        <taxon>Mucoromycotina</taxon>
        <taxon>Mucoromycetes</taxon>
        <taxon>Mucorales</taxon>
        <taxon>Mucorineae</taxon>
        <taxon>Rhizopodaceae</taxon>
        <taxon>Rhizopus</taxon>
    </lineage>
</organism>
<keyword evidence="10" id="KW-0256">Endoplasmic reticulum</keyword>
<keyword evidence="7 10" id="KW-0812">Transmembrane</keyword>
<dbReference type="Proteomes" id="UP000253551">
    <property type="component" value="Unassembled WGS sequence"/>
</dbReference>
<reference evidence="11 12" key="1">
    <citation type="journal article" date="2018" name="G3 (Bethesda)">
        <title>Phylogenetic and Phylogenomic Definition of Rhizopus Species.</title>
        <authorList>
            <person name="Gryganskyi A.P."/>
            <person name="Golan J."/>
            <person name="Dolatabadi S."/>
            <person name="Mondo S."/>
            <person name="Robb S."/>
            <person name="Idnurm A."/>
            <person name="Muszewska A."/>
            <person name="Steczkiewicz K."/>
            <person name="Masonjones S."/>
            <person name="Liao H.L."/>
            <person name="Gajdeczka M.T."/>
            <person name="Anike F."/>
            <person name="Vuek A."/>
            <person name="Anishchenko I.M."/>
            <person name="Voigt K."/>
            <person name="de Hoog G.S."/>
            <person name="Smith M.E."/>
            <person name="Heitman J."/>
            <person name="Vilgalys R."/>
            <person name="Stajich J.E."/>
        </authorList>
    </citation>
    <scope>NUCLEOTIDE SEQUENCE [LARGE SCALE GENOMIC DNA]</scope>
    <source>
        <strain evidence="11 12">LSU 92-RS-03</strain>
    </source>
</reference>
<proteinExistence type="inferred from homology"/>
<comment type="subcellular location">
    <subcellularLocation>
        <location evidence="10">Endoplasmic reticulum membrane</location>
        <topology evidence="10">Multi-pass membrane protein</topology>
    </subcellularLocation>
    <subcellularLocation>
        <location evidence="1">Membrane</location>
        <topology evidence="1">Multi-pass membrane protein</topology>
    </subcellularLocation>
</comment>
<evidence type="ECO:0000256" key="5">
    <source>
        <dbReference type="ARBA" id="ARBA00022679"/>
    </source>
</evidence>
<dbReference type="OrthoDB" id="422086at2759"/>
<keyword evidence="12" id="KW-1185">Reference proteome</keyword>
<dbReference type="Pfam" id="PF04140">
    <property type="entry name" value="ICMT"/>
    <property type="match status" value="1"/>
</dbReference>
<comment type="similarity">
    <text evidence="2 10">Belongs to the class VI-like SAM-binding methyltransferase superfamily. Isoprenylcysteine carboxyl methyltransferase family.</text>
</comment>
<evidence type="ECO:0000256" key="3">
    <source>
        <dbReference type="ARBA" id="ARBA00012151"/>
    </source>
</evidence>
<evidence type="ECO:0000256" key="4">
    <source>
        <dbReference type="ARBA" id="ARBA00022603"/>
    </source>
</evidence>
<evidence type="ECO:0000256" key="10">
    <source>
        <dbReference type="RuleBase" id="RU362022"/>
    </source>
</evidence>
<dbReference type="STRING" id="4846.A0A367KY06"/>
<accession>A0A367KY06</accession>
<keyword evidence="4 10" id="KW-0489">Methyltransferase</keyword>